<feature type="region of interest" description="Disordered" evidence="1">
    <location>
        <begin position="1"/>
        <end position="59"/>
    </location>
</feature>
<keyword evidence="2" id="KW-1185">Reference proteome</keyword>
<feature type="region of interest" description="Disordered" evidence="1">
    <location>
        <begin position="109"/>
        <end position="144"/>
    </location>
</feature>
<proteinExistence type="predicted"/>
<reference evidence="3" key="1">
    <citation type="submission" date="2017-02" db="UniProtKB">
        <authorList>
            <consortium name="WormBaseParasite"/>
        </authorList>
    </citation>
    <scope>IDENTIFICATION</scope>
</reference>
<sequence length="211" mass="24068">MKTSKKREAFNSIQPSASSFGMKSPSKTEQRNDDVWDAENHRERLSTLDDGNPLVTPSTSRRVNEVQPLQTVLKIDQPVAVVDEHRSLTPRKRRLDECCPSSDIVPYKTLPNDMSDRFTQRSSHENERSVMGTDGKDIGSSSSTSHFITSSRPFTMFDVSASNVKRSASSDYEIIRRFQCLRIMTLADIHRSRGFWMVAQRKRIQVVLPFT</sequence>
<feature type="compositionally biased region" description="Basic and acidic residues" evidence="1">
    <location>
        <begin position="26"/>
        <end position="47"/>
    </location>
</feature>
<feature type="compositionally biased region" description="Polar residues" evidence="1">
    <location>
        <begin position="11"/>
        <end position="25"/>
    </location>
</feature>
<name>A0A0M3HGB7_ASCLU</name>
<evidence type="ECO:0000313" key="3">
    <source>
        <dbReference type="WBParaSite" id="ALUE_0000056201-mRNA-1"/>
    </source>
</evidence>
<dbReference type="WBParaSite" id="ALUE_0000056201-mRNA-1">
    <property type="protein sequence ID" value="ALUE_0000056201-mRNA-1"/>
    <property type="gene ID" value="ALUE_0000056201"/>
</dbReference>
<dbReference type="Proteomes" id="UP000036681">
    <property type="component" value="Unplaced"/>
</dbReference>
<protein>
    <submittedName>
        <fullName evidence="3">Uncharacterized protein</fullName>
    </submittedName>
</protein>
<dbReference type="AlphaFoldDB" id="A0A0M3HGB7"/>
<feature type="compositionally biased region" description="Basic and acidic residues" evidence="1">
    <location>
        <begin position="114"/>
        <end position="128"/>
    </location>
</feature>
<evidence type="ECO:0000313" key="2">
    <source>
        <dbReference type="Proteomes" id="UP000036681"/>
    </source>
</evidence>
<accession>A0A0M3HGB7</accession>
<evidence type="ECO:0000256" key="1">
    <source>
        <dbReference type="SAM" id="MobiDB-lite"/>
    </source>
</evidence>
<organism evidence="2 3">
    <name type="scientific">Ascaris lumbricoides</name>
    <name type="common">Giant roundworm</name>
    <dbReference type="NCBI Taxonomy" id="6252"/>
    <lineage>
        <taxon>Eukaryota</taxon>
        <taxon>Metazoa</taxon>
        <taxon>Ecdysozoa</taxon>
        <taxon>Nematoda</taxon>
        <taxon>Chromadorea</taxon>
        <taxon>Rhabditida</taxon>
        <taxon>Spirurina</taxon>
        <taxon>Ascaridomorpha</taxon>
        <taxon>Ascaridoidea</taxon>
        <taxon>Ascarididae</taxon>
        <taxon>Ascaris</taxon>
    </lineage>
</organism>